<comment type="caution">
    <text evidence="2">The sequence shown here is derived from an EMBL/GenBank/DDBJ whole genome shotgun (WGS) entry which is preliminary data.</text>
</comment>
<evidence type="ECO:0000256" key="1">
    <source>
        <dbReference type="SAM" id="Phobius"/>
    </source>
</evidence>
<keyword evidence="1" id="KW-1133">Transmembrane helix</keyword>
<proteinExistence type="predicted"/>
<feature type="transmembrane region" description="Helical" evidence="1">
    <location>
        <begin position="56"/>
        <end position="75"/>
    </location>
</feature>
<organism evidence="2 3">
    <name type="scientific">Coemansia pectinata</name>
    <dbReference type="NCBI Taxonomy" id="1052879"/>
    <lineage>
        <taxon>Eukaryota</taxon>
        <taxon>Fungi</taxon>
        <taxon>Fungi incertae sedis</taxon>
        <taxon>Zoopagomycota</taxon>
        <taxon>Kickxellomycotina</taxon>
        <taxon>Kickxellomycetes</taxon>
        <taxon>Kickxellales</taxon>
        <taxon>Kickxellaceae</taxon>
        <taxon>Coemansia</taxon>
    </lineage>
</organism>
<sequence>MATVSNGTLVYWYTLDNQYPPPMIEYDPVRWVAFLVSALFLLLSGRALMASRAAKAMWLNAVGVAAILAFISLILRGAMDSTDADTFRMYEAQTVLHLCAAYILVGVLLVFSSKW</sequence>
<dbReference type="AlphaFoldDB" id="A0A9W8H1G6"/>
<keyword evidence="1" id="KW-0472">Membrane</keyword>
<keyword evidence="1" id="KW-0812">Transmembrane</keyword>
<dbReference type="OrthoDB" id="5571578at2759"/>
<accession>A0A9W8H1G6</accession>
<evidence type="ECO:0000313" key="3">
    <source>
        <dbReference type="Proteomes" id="UP001140011"/>
    </source>
</evidence>
<protein>
    <submittedName>
        <fullName evidence="2">Uncharacterized protein</fullName>
    </submittedName>
</protein>
<feature type="transmembrane region" description="Helical" evidence="1">
    <location>
        <begin position="95"/>
        <end position="112"/>
    </location>
</feature>
<keyword evidence="3" id="KW-1185">Reference proteome</keyword>
<reference evidence="2" key="1">
    <citation type="submission" date="2022-07" db="EMBL/GenBank/DDBJ databases">
        <title>Phylogenomic reconstructions and comparative analyses of Kickxellomycotina fungi.</title>
        <authorList>
            <person name="Reynolds N.K."/>
            <person name="Stajich J.E."/>
            <person name="Barry K."/>
            <person name="Grigoriev I.V."/>
            <person name="Crous P."/>
            <person name="Smith M.E."/>
        </authorList>
    </citation>
    <scope>NUCLEOTIDE SEQUENCE</scope>
    <source>
        <strain evidence="2">BCRC 34297</strain>
    </source>
</reference>
<dbReference type="EMBL" id="JANBUH010000003">
    <property type="protein sequence ID" value="KAJ2757322.1"/>
    <property type="molecule type" value="Genomic_DNA"/>
</dbReference>
<feature type="transmembrane region" description="Helical" evidence="1">
    <location>
        <begin position="29"/>
        <end position="49"/>
    </location>
</feature>
<evidence type="ECO:0000313" key="2">
    <source>
        <dbReference type="EMBL" id="KAJ2757322.1"/>
    </source>
</evidence>
<name>A0A9W8H1G6_9FUNG</name>
<dbReference type="Proteomes" id="UP001140011">
    <property type="component" value="Unassembled WGS sequence"/>
</dbReference>
<gene>
    <name evidence="2" type="ORF">GGI19_000142</name>
</gene>